<dbReference type="Proteomes" id="UP000276133">
    <property type="component" value="Unassembled WGS sequence"/>
</dbReference>
<keyword evidence="3" id="KW-1185">Reference proteome</keyword>
<dbReference type="STRING" id="10195.A0A3M7QIX1"/>
<dbReference type="SUPFAM" id="SSF50729">
    <property type="entry name" value="PH domain-like"/>
    <property type="match status" value="1"/>
</dbReference>
<dbReference type="OrthoDB" id="26681at2759"/>
<evidence type="ECO:0000259" key="1">
    <source>
        <dbReference type="PROSITE" id="PS51783"/>
    </source>
</evidence>
<dbReference type="Gene3D" id="2.30.29.30">
    <property type="entry name" value="Pleckstrin-homology domain (PH domain)/Phosphotyrosine-binding domain (PTB)"/>
    <property type="match status" value="1"/>
</dbReference>
<dbReference type="InterPro" id="IPR011993">
    <property type="entry name" value="PH-like_dom_sf"/>
</dbReference>
<dbReference type="InterPro" id="IPR023362">
    <property type="entry name" value="PH-BEACH_dom"/>
</dbReference>
<feature type="domain" description="BEACH-type PH" evidence="1">
    <location>
        <begin position="12"/>
        <end position="91"/>
    </location>
</feature>
<feature type="non-terminal residue" evidence="2">
    <location>
        <position position="1"/>
    </location>
</feature>
<proteinExistence type="predicted"/>
<gene>
    <name evidence="2" type="ORF">BpHYR1_030748</name>
</gene>
<dbReference type="EMBL" id="REGN01006087">
    <property type="protein sequence ID" value="RNA10951.1"/>
    <property type="molecule type" value="Genomic_DNA"/>
</dbReference>
<organism evidence="2 3">
    <name type="scientific">Brachionus plicatilis</name>
    <name type="common">Marine rotifer</name>
    <name type="synonym">Brachionus muelleri</name>
    <dbReference type="NCBI Taxonomy" id="10195"/>
    <lineage>
        <taxon>Eukaryota</taxon>
        <taxon>Metazoa</taxon>
        <taxon>Spiralia</taxon>
        <taxon>Gnathifera</taxon>
        <taxon>Rotifera</taxon>
        <taxon>Eurotatoria</taxon>
        <taxon>Monogononta</taxon>
        <taxon>Pseudotrocha</taxon>
        <taxon>Ploima</taxon>
        <taxon>Brachionidae</taxon>
        <taxon>Brachionus</taxon>
    </lineage>
</organism>
<reference evidence="2 3" key="1">
    <citation type="journal article" date="2018" name="Sci. Rep.">
        <title>Genomic signatures of local adaptation to the degree of environmental predictability in rotifers.</title>
        <authorList>
            <person name="Franch-Gras L."/>
            <person name="Hahn C."/>
            <person name="Garcia-Roger E.M."/>
            <person name="Carmona M.J."/>
            <person name="Serra M."/>
            <person name="Gomez A."/>
        </authorList>
    </citation>
    <scope>NUCLEOTIDE SEQUENCE [LARGE SCALE GENOMIC DNA]</scope>
    <source>
        <strain evidence="2">HYR1</strain>
    </source>
</reference>
<protein>
    <submittedName>
        <fullName evidence="2">Lipopolysaccharide-responsive and beige-like anchor</fullName>
    </submittedName>
</protein>
<evidence type="ECO:0000313" key="2">
    <source>
        <dbReference type="EMBL" id="RNA10951.1"/>
    </source>
</evidence>
<sequence length="91" mass="10260">QLHISDAELEQEVAGPIHYATRCKLVCNVCVVSGTLSITSNELYFEVDENDAVYKNLDPNTHKLRNAVFFMEKSIIENLKVILTFTATPNM</sequence>
<evidence type="ECO:0000313" key="3">
    <source>
        <dbReference type="Proteomes" id="UP000276133"/>
    </source>
</evidence>
<name>A0A3M7QIX1_BRAPC</name>
<comment type="caution">
    <text evidence="2">The sequence shown here is derived from an EMBL/GenBank/DDBJ whole genome shotgun (WGS) entry which is preliminary data.</text>
</comment>
<dbReference type="AlphaFoldDB" id="A0A3M7QIX1"/>
<accession>A0A3M7QIX1</accession>
<dbReference type="PROSITE" id="PS51783">
    <property type="entry name" value="PH_BEACH"/>
    <property type="match status" value="1"/>
</dbReference>